<comment type="caution">
    <text evidence="5">The sequence shown here is derived from an EMBL/GenBank/DDBJ whole genome shotgun (WGS) entry which is preliminary data.</text>
</comment>
<comment type="subcellular location">
    <subcellularLocation>
        <location evidence="4">Cytoplasm</location>
    </subcellularLocation>
</comment>
<dbReference type="GO" id="GO:0042866">
    <property type="term" value="P:pyruvate biosynthetic process"/>
    <property type="evidence" value="ECO:0007669"/>
    <property type="project" value="UniProtKB-UniRule"/>
</dbReference>
<dbReference type="AlphaFoldDB" id="A0A2P7R574"/>
<dbReference type="PANTHER" id="PTHR38683:SF1">
    <property type="entry name" value="CHORISMATE PYRUVATE-LYASE"/>
    <property type="match status" value="1"/>
</dbReference>
<keyword evidence="3 4" id="KW-0456">Lyase</keyword>
<dbReference type="UniPathway" id="UPA00232"/>
<comment type="pathway">
    <text evidence="4">Cofactor biosynthesis; ubiquinone biosynthesis.</text>
</comment>
<sequence>MQSADHDWGWGAALPARPPLLCDWLQDPGSLTERLRRHCRHFRVALLSEVSLCALGPSQAALLDCDRAFCREVLLYCDERPWVYASSLYSPATRAALPALTGLGQRALGELMFDAPDLVRSSFEFAVLDSAQGEAVAGLSGTATGGRSLWGRRSMLATGRARVLVTELYLPAAQAYQEQSG</sequence>
<evidence type="ECO:0000256" key="1">
    <source>
        <dbReference type="ARBA" id="ARBA00022490"/>
    </source>
</evidence>
<evidence type="ECO:0000313" key="6">
    <source>
        <dbReference type="Proteomes" id="UP000240243"/>
    </source>
</evidence>
<evidence type="ECO:0000256" key="2">
    <source>
        <dbReference type="ARBA" id="ARBA00022688"/>
    </source>
</evidence>
<evidence type="ECO:0000313" key="5">
    <source>
        <dbReference type="EMBL" id="PSJ45370.1"/>
    </source>
</evidence>
<dbReference type="GO" id="GO:0008813">
    <property type="term" value="F:chorismate lyase activity"/>
    <property type="evidence" value="ECO:0007669"/>
    <property type="project" value="UniProtKB-UniRule"/>
</dbReference>
<evidence type="ECO:0000256" key="3">
    <source>
        <dbReference type="ARBA" id="ARBA00023239"/>
    </source>
</evidence>
<dbReference type="SUPFAM" id="SSF64288">
    <property type="entry name" value="Chorismate lyase-like"/>
    <property type="match status" value="1"/>
</dbReference>
<keyword evidence="1 4" id="KW-0963">Cytoplasm</keyword>
<keyword evidence="6" id="KW-1185">Reference proteome</keyword>
<dbReference type="Gene3D" id="3.40.1410.10">
    <property type="entry name" value="Chorismate lyase-like"/>
    <property type="match status" value="1"/>
</dbReference>
<comment type="catalytic activity">
    <reaction evidence="4">
        <text>chorismate = 4-hydroxybenzoate + pyruvate</text>
        <dbReference type="Rhea" id="RHEA:16505"/>
        <dbReference type="ChEBI" id="CHEBI:15361"/>
        <dbReference type="ChEBI" id="CHEBI:17879"/>
        <dbReference type="ChEBI" id="CHEBI:29748"/>
        <dbReference type="EC" id="4.1.3.40"/>
    </reaction>
</comment>
<feature type="binding site" evidence="4">
    <location>
        <position position="108"/>
    </location>
    <ligand>
        <name>substrate</name>
    </ligand>
</feature>
<comment type="caution">
    <text evidence="4">Lacks conserved residue(s) required for the propagation of feature annotation.</text>
</comment>
<dbReference type="OrthoDB" id="9789493at2"/>
<evidence type="ECO:0000256" key="4">
    <source>
        <dbReference type="HAMAP-Rule" id="MF_01632"/>
    </source>
</evidence>
<organism evidence="5 6">
    <name type="scientific">Zobellella endophytica</name>
    <dbReference type="NCBI Taxonomy" id="2116700"/>
    <lineage>
        <taxon>Bacteria</taxon>
        <taxon>Pseudomonadati</taxon>
        <taxon>Pseudomonadota</taxon>
        <taxon>Gammaproteobacteria</taxon>
        <taxon>Aeromonadales</taxon>
        <taxon>Aeromonadaceae</taxon>
        <taxon>Zobellella</taxon>
    </lineage>
</organism>
<comment type="similarity">
    <text evidence="4">Belongs to the UbiC family.</text>
</comment>
<dbReference type="GO" id="GO:0006744">
    <property type="term" value="P:ubiquinone biosynthetic process"/>
    <property type="evidence" value="ECO:0007669"/>
    <property type="project" value="UniProtKB-UniRule"/>
</dbReference>
<gene>
    <name evidence="4" type="primary">ubiC</name>
    <name evidence="5" type="ORF">C7H85_11755</name>
</gene>
<proteinExistence type="inferred from homology"/>
<comment type="function">
    <text evidence="4">Removes the pyruvyl group from chorismate, with concomitant aromatization of the ring, to provide 4-hydroxybenzoate (4HB) for the ubiquinone pathway.</text>
</comment>
<dbReference type="Pfam" id="PF04345">
    <property type="entry name" value="Chor_lyase"/>
    <property type="match status" value="1"/>
</dbReference>
<dbReference type="Proteomes" id="UP000240243">
    <property type="component" value="Unassembled WGS sequence"/>
</dbReference>
<dbReference type="EMBL" id="PXYG01000004">
    <property type="protein sequence ID" value="PSJ45370.1"/>
    <property type="molecule type" value="Genomic_DNA"/>
</dbReference>
<protein>
    <recommendedName>
        <fullName evidence="4">Probable chorismate pyruvate-lyase</fullName>
        <shortName evidence="4">CL</shortName>
        <shortName evidence="4">CPL</shortName>
        <ecNumber evidence="4">4.1.3.40</ecNumber>
    </recommendedName>
</protein>
<reference evidence="5 6" key="1">
    <citation type="submission" date="2018-03" db="EMBL/GenBank/DDBJ databases">
        <title>The draft genome of Zobellella sp. 59N8.</title>
        <authorList>
            <person name="Liu L."/>
            <person name="Li L."/>
            <person name="Zhang X."/>
            <person name="Liang L."/>
            <person name="Wang T."/>
        </authorList>
    </citation>
    <scope>NUCLEOTIDE SEQUENCE [LARGE SCALE GENOMIC DNA]</scope>
    <source>
        <strain evidence="5 6">59N8</strain>
    </source>
</reference>
<dbReference type="EC" id="4.1.3.40" evidence="4"/>
<accession>A0A2P7R574</accession>
<dbReference type="InterPro" id="IPR028978">
    <property type="entry name" value="Chorismate_lyase_/UTRA_dom_sf"/>
</dbReference>
<dbReference type="GO" id="GO:0005829">
    <property type="term" value="C:cytosol"/>
    <property type="evidence" value="ECO:0007669"/>
    <property type="project" value="TreeGrafter"/>
</dbReference>
<keyword evidence="2 4" id="KW-0831">Ubiquinone biosynthesis</keyword>
<dbReference type="HAMAP" id="MF_01632">
    <property type="entry name" value="UbiC"/>
    <property type="match status" value="1"/>
</dbReference>
<dbReference type="InterPro" id="IPR007440">
    <property type="entry name" value="Chorismate--pyruvate_lyase"/>
</dbReference>
<name>A0A2P7R574_9GAMM</name>
<feature type="binding site" evidence="4">
    <location>
        <position position="71"/>
    </location>
    <ligand>
        <name>substrate</name>
    </ligand>
</feature>
<feature type="binding site" evidence="4">
    <location>
        <position position="167"/>
    </location>
    <ligand>
        <name>substrate</name>
    </ligand>
</feature>
<dbReference type="PANTHER" id="PTHR38683">
    <property type="entry name" value="CHORISMATE PYRUVATE-LYASE"/>
    <property type="match status" value="1"/>
</dbReference>
<keyword evidence="4" id="KW-0670">Pyruvate</keyword>